<name>A0A0L8HE23_OCTBM</name>
<protein>
    <submittedName>
        <fullName evidence="1">Uncharacterized protein</fullName>
    </submittedName>
</protein>
<sequence>MQLVNSTKVEHRTISSPHHMAFPSTTKYDAIQFRGSLIKLLTNSSAFT</sequence>
<organism evidence="1">
    <name type="scientific">Octopus bimaculoides</name>
    <name type="common">California two-spotted octopus</name>
    <dbReference type="NCBI Taxonomy" id="37653"/>
    <lineage>
        <taxon>Eukaryota</taxon>
        <taxon>Metazoa</taxon>
        <taxon>Spiralia</taxon>
        <taxon>Lophotrochozoa</taxon>
        <taxon>Mollusca</taxon>
        <taxon>Cephalopoda</taxon>
        <taxon>Coleoidea</taxon>
        <taxon>Octopodiformes</taxon>
        <taxon>Octopoda</taxon>
        <taxon>Incirrata</taxon>
        <taxon>Octopodidae</taxon>
        <taxon>Octopus</taxon>
    </lineage>
</organism>
<reference evidence="1" key="1">
    <citation type="submission" date="2015-07" db="EMBL/GenBank/DDBJ databases">
        <title>MeaNS - Measles Nucleotide Surveillance Program.</title>
        <authorList>
            <person name="Tran T."/>
            <person name="Druce J."/>
        </authorList>
    </citation>
    <scope>NUCLEOTIDE SEQUENCE</scope>
    <source>
        <strain evidence="1">UCB-OBI-ISO-001</strain>
        <tissue evidence="1">Gonad</tissue>
    </source>
</reference>
<dbReference type="EMBL" id="KQ418431">
    <property type="protein sequence ID" value="KOF87364.1"/>
    <property type="molecule type" value="Genomic_DNA"/>
</dbReference>
<proteinExistence type="predicted"/>
<gene>
    <name evidence="1" type="ORF">OCBIM_22016993mg</name>
</gene>
<accession>A0A0L8HE23</accession>
<evidence type="ECO:0000313" key="1">
    <source>
        <dbReference type="EMBL" id="KOF87364.1"/>
    </source>
</evidence>
<dbReference type="AlphaFoldDB" id="A0A0L8HE23"/>